<feature type="chain" id="PRO_5016305688" description="beta-glucosidase" evidence="7">
    <location>
        <begin position="23"/>
        <end position="754"/>
    </location>
</feature>
<dbReference type="PANTHER" id="PTHR30620:SF16">
    <property type="entry name" value="LYSOSOMAL BETA GLUCOSIDASE"/>
    <property type="match status" value="1"/>
</dbReference>
<feature type="domain" description="Glycoside hydrolase family 3 N-terminal" evidence="8">
    <location>
        <begin position="148"/>
        <end position="458"/>
    </location>
</feature>
<evidence type="ECO:0000256" key="2">
    <source>
        <dbReference type="ARBA" id="ARBA00005336"/>
    </source>
</evidence>
<keyword evidence="6" id="KW-0326">Glycosidase</keyword>
<evidence type="ECO:0000256" key="7">
    <source>
        <dbReference type="SAM" id="SignalP"/>
    </source>
</evidence>
<keyword evidence="10" id="KW-1185">Reference proteome</keyword>
<dbReference type="InterPro" id="IPR001764">
    <property type="entry name" value="Glyco_hydro_3_N"/>
</dbReference>
<proteinExistence type="inferred from homology"/>
<dbReference type="GO" id="GO:0008422">
    <property type="term" value="F:beta-glucosidase activity"/>
    <property type="evidence" value="ECO:0007669"/>
    <property type="project" value="UniProtKB-EC"/>
</dbReference>
<evidence type="ECO:0000256" key="3">
    <source>
        <dbReference type="ARBA" id="ARBA00012744"/>
    </source>
</evidence>
<dbReference type="AlphaFoldDB" id="A0A318V8D5"/>
<evidence type="ECO:0000256" key="5">
    <source>
        <dbReference type="ARBA" id="ARBA00022801"/>
    </source>
</evidence>
<reference evidence="9 10" key="1">
    <citation type="submission" date="2018-06" db="EMBL/GenBank/DDBJ databases">
        <title>Genomic Encyclopedia of Type Strains, Phase III (KMG-III): the genomes of soil and plant-associated and newly described type strains.</title>
        <authorList>
            <person name="Whitman W."/>
        </authorList>
    </citation>
    <scope>NUCLEOTIDE SEQUENCE [LARGE SCALE GENOMIC DNA]</scope>
    <source>
        <strain evidence="9 10">CECT 7730</strain>
    </source>
</reference>
<evidence type="ECO:0000313" key="9">
    <source>
        <dbReference type="EMBL" id="PYF84160.1"/>
    </source>
</evidence>
<dbReference type="RefSeq" id="WP_110571622.1">
    <property type="nucleotide sequence ID" value="NZ_QKLW01000001.1"/>
</dbReference>
<comment type="caution">
    <text evidence="9">The sequence shown here is derived from an EMBL/GenBank/DDBJ whole genome shotgun (WGS) entry which is preliminary data.</text>
</comment>
<dbReference type="Pfam" id="PF00933">
    <property type="entry name" value="Glyco_hydro_3"/>
    <property type="match status" value="1"/>
</dbReference>
<dbReference type="PROSITE" id="PS51257">
    <property type="entry name" value="PROKAR_LIPOPROTEIN"/>
    <property type="match status" value="1"/>
</dbReference>
<keyword evidence="5" id="KW-0378">Hydrolase</keyword>
<name>A0A318V8D5_9GAMM</name>
<dbReference type="Gene3D" id="3.40.50.1700">
    <property type="entry name" value="Glycoside hydrolase family 3 C-terminal domain"/>
    <property type="match status" value="1"/>
</dbReference>
<comment type="similarity">
    <text evidence="2">Belongs to the glycosyl hydrolase 3 family.</text>
</comment>
<accession>A0A318V8D5</accession>
<evidence type="ECO:0000313" key="10">
    <source>
        <dbReference type="Proteomes" id="UP000247551"/>
    </source>
</evidence>
<keyword evidence="4 7" id="KW-0732">Signal</keyword>
<dbReference type="Gene3D" id="3.20.20.300">
    <property type="entry name" value="Glycoside hydrolase, family 3, N-terminal domain"/>
    <property type="match status" value="1"/>
</dbReference>
<dbReference type="SUPFAM" id="SSF51445">
    <property type="entry name" value="(Trans)glycosidases"/>
    <property type="match status" value="1"/>
</dbReference>
<evidence type="ECO:0000256" key="6">
    <source>
        <dbReference type="ARBA" id="ARBA00023295"/>
    </source>
</evidence>
<dbReference type="SUPFAM" id="SSF52279">
    <property type="entry name" value="Beta-D-glucan exohydrolase, C-terminal domain"/>
    <property type="match status" value="1"/>
</dbReference>
<feature type="signal peptide" evidence="7">
    <location>
        <begin position="1"/>
        <end position="22"/>
    </location>
</feature>
<evidence type="ECO:0000256" key="4">
    <source>
        <dbReference type="ARBA" id="ARBA00022729"/>
    </source>
</evidence>
<dbReference type="InterPro" id="IPR036881">
    <property type="entry name" value="Glyco_hydro_3_C_sf"/>
</dbReference>
<comment type="catalytic activity">
    <reaction evidence="1">
        <text>Hydrolysis of terminal, non-reducing beta-D-glucosyl residues with release of beta-D-glucose.</text>
        <dbReference type="EC" id="3.2.1.21"/>
    </reaction>
</comment>
<dbReference type="InterPro" id="IPR017853">
    <property type="entry name" value="GH"/>
</dbReference>
<protein>
    <recommendedName>
        <fullName evidence="3">beta-glucosidase</fullName>
        <ecNumber evidence="3">3.2.1.21</ecNumber>
    </recommendedName>
</protein>
<dbReference type="PANTHER" id="PTHR30620">
    <property type="entry name" value="PERIPLASMIC BETA-GLUCOSIDASE-RELATED"/>
    <property type="match status" value="1"/>
</dbReference>
<dbReference type="InterPro" id="IPR051915">
    <property type="entry name" value="Cellulose_Degrad_GH3"/>
</dbReference>
<sequence length="754" mass="82563">MAKKTIRSVERLLTLSSAIALLAGCSASPQGNFTEDVTTKQANLVSKIKPILSIDGLSFKDLNQNGQLDPYEDWRLPTPLRVDNLVKQMTLQEKAGLMLIDTLNSGCEGLPQDTAQHYIKNQNMRRFIFRNVVTNDTRCGPDRGIFAGSSLTPAESAHYMNQIQEMAENSRLGIPVLQKSNARNHFDKDPKVGINEAAGAFTQFPKEPGLAAAVLGEEALHPGQGMEVIKTFSEVIGSEWRSIGLRGMYGYMADLGTEPRWHRFHETFTENADLDASIMTGLVKGLQGGPVNPDTNIALTLKHFPGGGPQEMGLDPHYSFGKNQVYPAGQFEQHLKPFQAAIDAGVSSIMPYYGVPIDVVHNGVKYEQLGSSFSKQIVTDLLRDEMGFKGYVNTDTGIVDARAWGLEDKTVPERVAQAIQAGADTISGFHDAKTITDLVDQKLLTEARINESAKRLLTPMFKLGLFENPYVTEGIAQQTIGNEKHQKKAMEIMQKSIVLLQNKTQANNTKVLPLKQGAHLYVMGMAPKDIAPYGYKIVNGEPTDKNGKALPRPSAKGSDYALIRVEVKNASPLLRSYRTKDAATGNNPKHINPLTNKTWGSEDPCNMFPQVNRLCVDDMFGLGLIFGGAVPWEVNNLSFTSMAASESWKISPSLEDIQAVMKEVGAENTILNIYFRNPYVLDEASGLKNAGAILAGFGVNNKALMDVISGRFAPQGKMPFALPNSLKAVLDNAPDAPGYPKEDTLFDYNFGLTY</sequence>
<dbReference type="InterPro" id="IPR036962">
    <property type="entry name" value="Glyco_hydro_3_N_sf"/>
</dbReference>
<dbReference type="GO" id="GO:0009251">
    <property type="term" value="P:glucan catabolic process"/>
    <property type="evidence" value="ECO:0007669"/>
    <property type="project" value="TreeGrafter"/>
</dbReference>
<dbReference type="EMBL" id="QKLW01000001">
    <property type="protein sequence ID" value="PYF84160.1"/>
    <property type="molecule type" value="Genomic_DNA"/>
</dbReference>
<organism evidence="9 10">
    <name type="scientific">Marinomonas alcarazii</name>
    <dbReference type="NCBI Taxonomy" id="491949"/>
    <lineage>
        <taxon>Bacteria</taxon>
        <taxon>Pseudomonadati</taxon>
        <taxon>Pseudomonadota</taxon>
        <taxon>Gammaproteobacteria</taxon>
        <taxon>Oceanospirillales</taxon>
        <taxon>Oceanospirillaceae</taxon>
        <taxon>Marinomonas</taxon>
    </lineage>
</organism>
<dbReference type="Proteomes" id="UP000247551">
    <property type="component" value="Unassembled WGS sequence"/>
</dbReference>
<dbReference type="EC" id="3.2.1.21" evidence="3"/>
<evidence type="ECO:0000259" key="8">
    <source>
        <dbReference type="Pfam" id="PF00933"/>
    </source>
</evidence>
<evidence type="ECO:0000256" key="1">
    <source>
        <dbReference type="ARBA" id="ARBA00000448"/>
    </source>
</evidence>
<gene>
    <name evidence="9" type="ORF">DFP75_101185</name>
</gene>